<evidence type="ECO:0000313" key="1">
    <source>
        <dbReference type="EMBL" id="MBB5696441.1"/>
    </source>
</evidence>
<organism evidence="1 2">
    <name type="scientific">Muricoccus pecuniae</name>
    <dbReference type="NCBI Taxonomy" id="693023"/>
    <lineage>
        <taxon>Bacteria</taxon>
        <taxon>Pseudomonadati</taxon>
        <taxon>Pseudomonadota</taxon>
        <taxon>Alphaproteobacteria</taxon>
        <taxon>Acetobacterales</taxon>
        <taxon>Roseomonadaceae</taxon>
        <taxon>Muricoccus</taxon>
    </lineage>
</organism>
<reference evidence="1 2" key="1">
    <citation type="submission" date="2020-08" db="EMBL/GenBank/DDBJ databases">
        <title>Genomic Encyclopedia of Type Strains, Phase IV (KMG-IV): sequencing the most valuable type-strain genomes for metagenomic binning, comparative biology and taxonomic classification.</title>
        <authorList>
            <person name="Goeker M."/>
        </authorList>
    </citation>
    <scope>NUCLEOTIDE SEQUENCE [LARGE SCALE GENOMIC DNA]</scope>
    <source>
        <strain evidence="1 2">DSM 25622</strain>
    </source>
</reference>
<sequence length="1188" mass="128863">MCEATETVTILRTIPTPKGAHRWATKRWTWDADPIGWRNVSYDAGAVFTVQERSVACLADFAGLLETLRRDPCAFIVRGELLPEVRDLAAANPRHPFRRAKNVGRKGQPPTLAEVPRRWLMIDVDSYPLRSSDDLFADPESAIEAAIRDLLPEPFHDAACWWQLSASAGFVAGVLKVHLFFWLAEPTGNEELRHYLHVHAPAVDRAPYNAAQPHYIADPIVEGRHDPLPRRTGWIKGREDAVTLPTLDLETLRAAVKERKQRARTGAGLDPSAERTVTGVLALLGDAEGFEGWHEPIRRATLLYACQTPPQSRDDEAMKGACRDAIAAAAAREPGKHATADLARLSSDAYLDRLIDGAYAWLKLNRQEMPEVVAPRHAAPAYDADTARTRLRAQMRAFLDSAGAWHAAERDRRGEPRRVGFAVDVGGGKSRAARELIAEWCATQKAAGLPHRVLWLNPTTALSEAAERGLVAELARYGLTCAVHRGRERKDPLRAGDTMCVNLEMTQLARAAGESVGTAICGVRGEGGAVCPFREECGYYRQTAAVAAADVVIAAHETAFLALPGRIAEDLALTVFDEAFWQDGLTMGRAICVAGLAHNATLYPVYRRLPSGRQVRDPEGTDDLRALRARLEQALATAPAGYLRRETLEKAGLTAEDCVRARQLEGARRREGLMRPDMSGADRRKAVEGAGVNAQLSCYASLWTVLADLLAGTAEATGRAELAHRQDSAGNSHWSICLNLLSPLSDAILAAPVMALDATLPPDLVRPYLPRLEAAEAVRIKAPHMQVRQMRGGWGKRTLLPSGARIVRDAAGVLTVSLPRVLAELRDFVLGQTRGERSLVVTYEAAEAAFVGLPGVETAHFNAVAGLDDWSDVRHLFVVGRPRPQSDHVRLIAAALTGDPVEVAESHREPRGVRLSNGGIGMVEVRAYPNELVEMISTAITDAEVVQAIGRARGINRTADNPVFVWILADVATPLLLDELLDWRDLTPSAVERMACRGVVLASATDAAAVFPDLFGTSKAADHALRRAEVSGGDFLPNPLRKILLGARGRNRPVEFNYRPSGRGQQTRRGWARPEMSLEEVREWLEAKLGKLAVFAPNGPEPHSPTPASKPPAALEICASGDGAAEVSWPVSLALSDAFIAIRLNKGAILLQALQAPPEAAPLWQAIPPTALQPNLTELARQGGGADG</sequence>
<dbReference type="RefSeq" id="WP_184521768.1">
    <property type="nucleotide sequence ID" value="NZ_JACIJD010000043.1"/>
</dbReference>
<dbReference type="Proteomes" id="UP000580654">
    <property type="component" value="Unassembled WGS sequence"/>
</dbReference>
<proteinExistence type="predicted"/>
<accession>A0A840YIT2</accession>
<keyword evidence="2" id="KW-1185">Reference proteome</keyword>
<protein>
    <submittedName>
        <fullName evidence="1">Uncharacterized protein</fullName>
    </submittedName>
</protein>
<dbReference type="EMBL" id="JACIJD010000043">
    <property type="protein sequence ID" value="MBB5696441.1"/>
    <property type="molecule type" value="Genomic_DNA"/>
</dbReference>
<gene>
    <name evidence="1" type="ORF">FHS87_004512</name>
</gene>
<comment type="caution">
    <text evidence="1">The sequence shown here is derived from an EMBL/GenBank/DDBJ whole genome shotgun (WGS) entry which is preliminary data.</text>
</comment>
<name>A0A840YIT2_9PROT</name>
<dbReference type="AlphaFoldDB" id="A0A840YIT2"/>
<evidence type="ECO:0000313" key="2">
    <source>
        <dbReference type="Proteomes" id="UP000580654"/>
    </source>
</evidence>